<dbReference type="EMBL" id="BMJJ01000009">
    <property type="protein sequence ID" value="GGD28836.1"/>
    <property type="molecule type" value="Genomic_DNA"/>
</dbReference>
<keyword evidence="1" id="KW-0732">Signal</keyword>
<dbReference type="Proteomes" id="UP000613160">
    <property type="component" value="Unassembled WGS sequence"/>
</dbReference>
<feature type="signal peptide" evidence="1">
    <location>
        <begin position="1"/>
        <end position="23"/>
    </location>
</feature>
<protein>
    <submittedName>
        <fullName evidence="2">Uncharacterized protein</fullName>
    </submittedName>
</protein>
<name>A0A917DDS5_9HYPH</name>
<evidence type="ECO:0000313" key="2">
    <source>
        <dbReference type="EMBL" id="GGD28836.1"/>
    </source>
</evidence>
<evidence type="ECO:0000313" key="3">
    <source>
        <dbReference type="Proteomes" id="UP000613160"/>
    </source>
</evidence>
<feature type="chain" id="PRO_5037517978" evidence="1">
    <location>
        <begin position="24"/>
        <end position="109"/>
    </location>
</feature>
<proteinExistence type="predicted"/>
<keyword evidence="3" id="KW-1185">Reference proteome</keyword>
<sequence length="109" mass="11325">MTRFIVVQTSRVALFGAFTCSSAANIEAAAIGSLDNSVIEEGGALELETSVGKSDIGDALVVYEVPAHFPEYDETEICGDDTGNGGIFSDFKDFRLVGVLSAAEDAVAA</sequence>
<gene>
    <name evidence="2" type="ORF">GCM10011335_34980</name>
</gene>
<reference evidence="2" key="1">
    <citation type="journal article" date="2014" name="Int. J. Syst. Evol. Microbiol.">
        <title>Complete genome sequence of Corynebacterium casei LMG S-19264T (=DSM 44701T), isolated from a smear-ripened cheese.</title>
        <authorList>
            <consortium name="US DOE Joint Genome Institute (JGI-PGF)"/>
            <person name="Walter F."/>
            <person name="Albersmeier A."/>
            <person name="Kalinowski J."/>
            <person name="Ruckert C."/>
        </authorList>
    </citation>
    <scope>NUCLEOTIDE SEQUENCE</scope>
    <source>
        <strain evidence="2">CGMCC 1.15493</strain>
    </source>
</reference>
<dbReference type="AlphaFoldDB" id="A0A917DDS5"/>
<evidence type="ECO:0000256" key="1">
    <source>
        <dbReference type="SAM" id="SignalP"/>
    </source>
</evidence>
<comment type="caution">
    <text evidence="2">The sequence shown here is derived from an EMBL/GenBank/DDBJ whole genome shotgun (WGS) entry which is preliminary data.</text>
</comment>
<accession>A0A917DDS5</accession>
<reference evidence="2" key="2">
    <citation type="submission" date="2020-09" db="EMBL/GenBank/DDBJ databases">
        <authorList>
            <person name="Sun Q."/>
            <person name="Zhou Y."/>
        </authorList>
    </citation>
    <scope>NUCLEOTIDE SEQUENCE</scope>
    <source>
        <strain evidence="2">CGMCC 1.15493</strain>
    </source>
</reference>
<dbReference type="RefSeq" id="WP_188853115.1">
    <property type="nucleotide sequence ID" value="NZ_BMJJ01000009.1"/>
</dbReference>
<organism evidence="2 3">
    <name type="scientific">Aureimonas glaciei</name>
    <dbReference type="NCBI Taxonomy" id="1776957"/>
    <lineage>
        <taxon>Bacteria</taxon>
        <taxon>Pseudomonadati</taxon>
        <taxon>Pseudomonadota</taxon>
        <taxon>Alphaproteobacteria</taxon>
        <taxon>Hyphomicrobiales</taxon>
        <taxon>Aurantimonadaceae</taxon>
        <taxon>Aureimonas</taxon>
    </lineage>
</organism>